<dbReference type="InterPro" id="IPR050870">
    <property type="entry name" value="FAST_kinase"/>
</dbReference>
<dbReference type="SUPFAM" id="SSF52980">
    <property type="entry name" value="Restriction endonuclease-like"/>
    <property type="match status" value="1"/>
</dbReference>
<dbReference type="OrthoDB" id="514462at2759"/>
<comment type="caution">
    <text evidence="2">The sequence shown here is derived from an EMBL/GenBank/DDBJ whole genome shotgun (WGS) entry which is preliminary data.</text>
</comment>
<dbReference type="PROSITE" id="PS51286">
    <property type="entry name" value="RAP"/>
    <property type="match status" value="1"/>
</dbReference>
<keyword evidence="3" id="KW-1185">Reference proteome</keyword>
<dbReference type="Proteomes" id="UP000007264">
    <property type="component" value="Unassembled WGS sequence"/>
</dbReference>
<dbReference type="EMBL" id="AGSI01000006">
    <property type="protein sequence ID" value="EIE24382.1"/>
    <property type="molecule type" value="Genomic_DNA"/>
</dbReference>
<dbReference type="InterPro" id="IPR011335">
    <property type="entry name" value="Restrct_endonuc-II-like"/>
</dbReference>
<protein>
    <recommendedName>
        <fullName evidence="1">RAP domain-containing protein</fullName>
    </recommendedName>
</protein>
<proteinExistence type="predicted"/>
<dbReference type="GO" id="GO:0003723">
    <property type="term" value="F:RNA binding"/>
    <property type="evidence" value="ECO:0007669"/>
    <property type="project" value="TreeGrafter"/>
</dbReference>
<dbReference type="GO" id="GO:0000963">
    <property type="term" value="P:mitochondrial RNA processing"/>
    <property type="evidence" value="ECO:0007669"/>
    <property type="project" value="TreeGrafter"/>
</dbReference>
<dbReference type="KEGG" id="csl:COCSUDRAFT_83686"/>
<reference evidence="2 3" key="1">
    <citation type="journal article" date="2012" name="Genome Biol.">
        <title>The genome of the polar eukaryotic microalga coccomyxa subellipsoidea reveals traits of cold adaptation.</title>
        <authorList>
            <person name="Blanc G."/>
            <person name="Agarkova I."/>
            <person name="Grimwood J."/>
            <person name="Kuo A."/>
            <person name="Brueggeman A."/>
            <person name="Dunigan D."/>
            <person name="Gurnon J."/>
            <person name="Ladunga I."/>
            <person name="Lindquist E."/>
            <person name="Lucas S."/>
            <person name="Pangilinan J."/>
            <person name="Proschold T."/>
            <person name="Salamov A."/>
            <person name="Schmutz J."/>
            <person name="Weeks D."/>
            <person name="Yamada T."/>
            <person name="Claverie J.M."/>
            <person name="Grigoriev I."/>
            <person name="Van Etten J."/>
            <person name="Lomsadze A."/>
            <person name="Borodovsky M."/>
        </authorList>
    </citation>
    <scope>NUCLEOTIDE SEQUENCE [LARGE SCALE GENOMIC DNA]</scope>
    <source>
        <strain evidence="2 3">C-169</strain>
    </source>
</reference>
<sequence>MNVHLNVCKGYNAALKTSCFSRHQVTGKSSFRPGYPVHARIVVTPSKAKLSTRVAFSVPEKNALPAKARGETPSVQRQAVQHFRKLAAAAKRIKRDSDRFAKARQPTPKKLLAMIGLATDASGAVKLAGGSVDALGAQGLADLLWALAAFGGRSYFKDEMEAVLEVLDFQQQKFTMSGLLDVTWALASAAHWTPKLADLAAAVRERGGLKTIKKNYQFTGLLWSFAQFDHNPGLFCEVLPPKKVAEFETHQLITACWSLCVLQETQSEVFKSLWRELGTRELPATPMKDAIACQLCQIKMEFRGKEDLLLGTDVHAQILEKADRCWKHDLRTTDFHMSAQHAETCRALKGMGLEHIYEDVSTGYAVDIAIPELRIAVEIDGPTHFARNAKRRLGPSIMKHRQLDDMGWHVFPLTAEDWESAESSAAALQKLRDFIRMNSLPGPVTNCRAVFSPGDVKEGNCDA</sequence>
<evidence type="ECO:0000259" key="1">
    <source>
        <dbReference type="PROSITE" id="PS51286"/>
    </source>
</evidence>
<accession>I0Z163</accession>
<dbReference type="eggNOG" id="ENOG502QUHX">
    <property type="taxonomic scope" value="Eukaryota"/>
</dbReference>
<evidence type="ECO:0000313" key="3">
    <source>
        <dbReference type="Proteomes" id="UP000007264"/>
    </source>
</evidence>
<dbReference type="AlphaFoldDB" id="I0Z163"/>
<evidence type="ECO:0000313" key="2">
    <source>
        <dbReference type="EMBL" id="EIE24382.1"/>
    </source>
</evidence>
<dbReference type="GO" id="GO:0005759">
    <property type="term" value="C:mitochondrial matrix"/>
    <property type="evidence" value="ECO:0007669"/>
    <property type="project" value="TreeGrafter"/>
</dbReference>
<dbReference type="PANTHER" id="PTHR21228">
    <property type="entry name" value="FAST LEU-RICH DOMAIN-CONTAINING"/>
    <property type="match status" value="1"/>
</dbReference>
<dbReference type="SMART" id="SM00952">
    <property type="entry name" value="RAP"/>
    <property type="match status" value="1"/>
</dbReference>
<dbReference type="GO" id="GO:0035770">
    <property type="term" value="C:ribonucleoprotein granule"/>
    <property type="evidence" value="ECO:0007669"/>
    <property type="project" value="TreeGrafter"/>
</dbReference>
<feature type="domain" description="RAP" evidence="1">
    <location>
        <begin position="375"/>
        <end position="433"/>
    </location>
</feature>
<dbReference type="Pfam" id="PF08373">
    <property type="entry name" value="RAP"/>
    <property type="match status" value="1"/>
</dbReference>
<dbReference type="InterPro" id="IPR013584">
    <property type="entry name" value="RAP"/>
</dbReference>
<dbReference type="Gene3D" id="3.40.960.10">
    <property type="entry name" value="VSR Endonuclease"/>
    <property type="match status" value="1"/>
</dbReference>
<name>I0Z163_COCSC</name>
<dbReference type="GeneID" id="17042242"/>
<dbReference type="RefSeq" id="XP_005648926.1">
    <property type="nucleotide sequence ID" value="XM_005648869.1"/>
</dbReference>
<organism evidence="2 3">
    <name type="scientific">Coccomyxa subellipsoidea (strain C-169)</name>
    <name type="common">Green microalga</name>
    <dbReference type="NCBI Taxonomy" id="574566"/>
    <lineage>
        <taxon>Eukaryota</taxon>
        <taxon>Viridiplantae</taxon>
        <taxon>Chlorophyta</taxon>
        <taxon>core chlorophytes</taxon>
        <taxon>Trebouxiophyceae</taxon>
        <taxon>Trebouxiophyceae incertae sedis</taxon>
        <taxon>Coccomyxaceae</taxon>
        <taxon>Coccomyxa</taxon>
        <taxon>Coccomyxa subellipsoidea</taxon>
    </lineage>
</organism>
<dbReference type="GO" id="GO:0044528">
    <property type="term" value="P:regulation of mitochondrial mRNA stability"/>
    <property type="evidence" value="ECO:0007669"/>
    <property type="project" value="TreeGrafter"/>
</dbReference>
<dbReference type="GO" id="GO:0006281">
    <property type="term" value="P:DNA repair"/>
    <property type="evidence" value="ECO:0007669"/>
    <property type="project" value="UniProtKB-ARBA"/>
</dbReference>
<gene>
    <name evidence="2" type="ORF">COCSUDRAFT_83686</name>
</gene>
<dbReference type="PANTHER" id="PTHR21228:SF40">
    <property type="entry name" value="LD45607P"/>
    <property type="match status" value="1"/>
</dbReference>